<comment type="subcellular location">
    <subcellularLocation>
        <location evidence="1 5">Cytoplasm</location>
    </subcellularLocation>
</comment>
<dbReference type="Pfam" id="PF21982">
    <property type="entry name" value="RecX_HTH1"/>
    <property type="match status" value="1"/>
</dbReference>
<sequence length="150" mass="17498">MSEKKPGQSALAAAVGLLSRRDHSRGELQQKLRLRGFSVDEIQAAVERVTELGYLDDARFAQLFVRYRSQGGKGPMRLRMELRERQVADELIRSALTQPEIDWFELCRDTRQRKFGEGPVADFKQRQKVQRYLAYRGFDMEQIRYALSEE</sequence>
<keyword evidence="4 5" id="KW-0963">Cytoplasm</keyword>
<dbReference type="Proteomes" id="UP000184268">
    <property type="component" value="Unassembled WGS sequence"/>
</dbReference>
<evidence type="ECO:0000313" key="10">
    <source>
        <dbReference type="Proteomes" id="UP000184268"/>
    </source>
</evidence>
<evidence type="ECO:0000259" key="7">
    <source>
        <dbReference type="Pfam" id="PF21981"/>
    </source>
</evidence>
<gene>
    <name evidence="5" type="primary">recX</name>
    <name evidence="9" type="ORF">SAMN02745129_0581</name>
</gene>
<dbReference type="Pfam" id="PF21981">
    <property type="entry name" value="RecX_HTH3"/>
    <property type="match status" value="1"/>
</dbReference>
<evidence type="ECO:0000259" key="8">
    <source>
        <dbReference type="Pfam" id="PF21982"/>
    </source>
</evidence>
<dbReference type="Pfam" id="PF02631">
    <property type="entry name" value="RecX_HTH2"/>
    <property type="match status" value="1"/>
</dbReference>
<organism evidence="9 10">
    <name type="scientific">Ferrimonas marina</name>
    <dbReference type="NCBI Taxonomy" id="299255"/>
    <lineage>
        <taxon>Bacteria</taxon>
        <taxon>Pseudomonadati</taxon>
        <taxon>Pseudomonadota</taxon>
        <taxon>Gammaproteobacteria</taxon>
        <taxon>Alteromonadales</taxon>
        <taxon>Ferrimonadaceae</taxon>
        <taxon>Ferrimonas</taxon>
    </lineage>
</organism>
<evidence type="ECO:0000259" key="6">
    <source>
        <dbReference type="Pfam" id="PF02631"/>
    </source>
</evidence>
<dbReference type="HAMAP" id="MF_01114">
    <property type="entry name" value="RecX"/>
    <property type="match status" value="1"/>
</dbReference>
<name>A0A1M5ZTU2_9GAMM</name>
<dbReference type="PANTHER" id="PTHR33602">
    <property type="entry name" value="REGULATORY PROTEIN RECX FAMILY PROTEIN"/>
    <property type="match status" value="1"/>
</dbReference>
<dbReference type="RefSeq" id="WP_067666029.1">
    <property type="nucleotide sequence ID" value="NZ_FQXG01000016.1"/>
</dbReference>
<reference evidence="9 10" key="1">
    <citation type="submission" date="2016-11" db="EMBL/GenBank/DDBJ databases">
        <authorList>
            <person name="Jaros S."/>
            <person name="Januszkiewicz K."/>
            <person name="Wedrychowicz H."/>
        </authorList>
    </citation>
    <scope>NUCLEOTIDE SEQUENCE [LARGE SCALE GENOMIC DNA]</scope>
    <source>
        <strain evidence="9 10">DSM 16917</strain>
    </source>
</reference>
<dbReference type="PANTHER" id="PTHR33602:SF1">
    <property type="entry name" value="REGULATORY PROTEIN RECX FAMILY PROTEIN"/>
    <property type="match status" value="1"/>
</dbReference>
<dbReference type="InterPro" id="IPR003783">
    <property type="entry name" value="Regulatory_RecX"/>
</dbReference>
<dbReference type="InterPro" id="IPR053926">
    <property type="entry name" value="RecX_HTH_1st"/>
</dbReference>
<protein>
    <recommendedName>
        <fullName evidence="3 5">Regulatory protein RecX</fullName>
    </recommendedName>
</protein>
<dbReference type="InterPro" id="IPR036388">
    <property type="entry name" value="WH-like_DNA-bd_sf"/>
</dbReference>
<feature type="domain" description="RecX second three-helical" evidence="6">
    <location>
        <begin position="56"/>
        <end position="96"/>
    </location>
</feature>
<dbReference type="GO" id="GO:0006282">
    <property type="term" value="P:regulation of DNA repair"/>
    <property type="evidence" value="ECO:0007669"/>
    <property type="project" value="UniProtKB-UniRule"/>
</dbReference>
<dbReference type="STRING" id="299255.SAMN02745129_0581"/>
<dbReference type="GO" id="GO:0005737">
    <property type="term" value="C:cytoplasm"/>
    <property type="evidence" value="ECO:0007669"/>
    <property type="project" value="UniProtKB-SubCell"/>
</dbReference>
<dbReference type="InterPro" id="IPR053924">
    <property type="entry name" value="RecX_HTH_2nd"/>
</dbReference>
<evidence type="ECO:0000256" key="2">
    <source>
        <dbReference type="ARBA" id="ARBA00009695"/>
    </source>
</evidence>
<comment type="function">
    <text evidence="5">Modulates RecA activity.</text>
</comment>
<proteinExistence type="inferred from homology"/>
<evidence type="ECO:0000256" key="1">
    <source>
        <dbReference type="ARBA" id="ARBA00004496"/>
    </source>
</evidence>
<evidence type="ECO:0000256" key="5">
    <source>
        <dbReference type="HAMAP-Rule" id="MF_01114"/>
    </source>
</evidence>
<dbReference type="EMBL" id="FQXG01000016">
    <property type="protein sequence ID" value="SHI27641.1"/>
    <property type="molecule type" value="Genomic_DNA"/>
</dbReference>
<dbReference type="InterPro" id="IPR053925">
    <property type="entry name" value="RecX_HTH_3rd"/>
</dbReference>
<dbReference type="AlphaFoldDB" id="A0A1M5ZTU2"/>
<dbReference type="Gene3D" id="1.10.10.10">
    <property type="entry name" value="Winged helix-like DNA-binding domain superfamily/Winged helix DNA-binding domain"/>
    <property type="match status" value="3"/>
</dbReference>
<accession>A0A1M5ZTU2</accession>
<evidence type="ECO:0000313" key="9">
    <source>
        <dbReference type="EMBL" id="SHI27641.1"/>
    </source>
</evidence>
<feature type="domain" description="RecX first three-helical" evidence="8">
    <location>
        <begin position="10"/>
        <end position="48"/>
    </location>
</feature>
<evidence type="ECO:0000256" key="4">
    <source>
        <dbReference type="ARBA" id="ARBA00022490"/>
    </source>
</evidence>
<comment type="similarity">
    <text evidence="2 5">Belongs to the RecX family.</text>
</comment>
<evidence type="ECO:0000256" key="3">
    <source>
        <dbReference type="ARBA" id="ARBA00018111"/>
    </source>
</evidence>
<feature type="domain" description="RecX third three-helical" evidence="7">
    <location>
        <begin position="100"/>
        <end position="147"/>
    </location>
</feature>
<keyword evidence="10" id="KW-1185">Reference proteome</keyword>